<dbReference type="Pfam" id="PF03372">
    <property type="entry name" value="Exo_endo_phos"/>
    <property type="match status" value="1"/>
</dbReference>
<dbReference type="Pfam" id="PF00078">
    <property type="entry name" value="RVT_1"/>
    <property type="match status" value="1"/>
</dbReference>
<proteinExistence type="predicted"/>
<dbReference type="SUPFAM" id="SSF56219">
    <property type="entry name" value="DNase I-like"/>
    <property type="match status" value="1"/>
</dbReference>
<dbReference type="InterPro" id="IPR005135">
    <property type="entry name" value="Endo/exonuclease/phosphatase"/>
</dbReference>
<evidence type="ECO:0000313" key="2">
    <source>
        <dbReference type="EMBL" id="KAG2193585.1"/>
    </source>
</evidence>
<dbReference type="Gene3D" id="3.60.10.10">
    <property type="entry name" value="Endonuclease/exonuclease/phosphatase"/>
    <property type="match status" value="1"/>
</dbReference>
<dbReference type="OrthoDB" id="5598377at2759"/>
<evidence type="ECO:0000259" key="1">
    <source>
        <dbReference type="PROSITE" id="PS50878"/>
    </source>
</evidence>
<feature type="non-terminal residue" evidence="2">
    <location>
        <position position="1"/>
    </location>
</feature>
<reference evidence="2" key="1">
    <citation type="submission" date="2020-12" db="EMBL/GenBank/DDBJ databases">
        <title>Metabolic potential, ecology and presence of endohyphal bacteria is reflected in genomic diversity of Mucoromycotina.</title>
        <authorList>
            <person name="Muszewska A."/>
            <person name="Okrasinska A."/>
            <person name="Steczkiewicz K."/>
            <person name="Drgas O."/>
            <person name="Orlowska M."/>
            <person name="Perlinska-Lenart U."/>
            <person name="Aleksandrzak-Piekarczyk T."/>
            <person name="Szatraj K."/>
            <person name="Zielenkiewicz U."/>
            <person name="Pilsyk S."/>
            <person name="Malc E."/>
            <person name="Mieczkowski P."/>
            <person name="Kruszewska J.S."/>
            <person name="Biernat P."/>
            <person name="Pawlowska J."/>
        </authorList>
    </citation>
    <scope>NUCLEOTIDE SEQUENCE</scope>
    <source>
        <strain evidence="2">WA0000017839</strain>
    </source>
</reference>
<feature type="domain" description="Reverse transcriptase" evidence="1">
    <location>
        <begin position="482"/>
        <end position="654"/>
    </location>
</feature>
<accession>A0A8H7QK71</accession>
<dbReference type="InterPro" id="IPR000477">
    <property type="entry name" value="RT_dom"/>
</dbReference>
<dbReference type="Proteomes" id="UP000603453">
    <property type="component" value="Unassembled WGS sequence"/>
</dbReference>
<dbReference type="EMBL" id="JAEPRD010000226">
    <property type="protein sequence ID" value="KAG2193585.1"/>
    <property type="molecule type" value="Genomic_DNA"/>
</dbReference>
<protein>
    <recommendedName>
        <fullName evidence="1">Reverse transcriptase domain-containing protein</fullName>
    </recommendedName>
</protein>
<evidence type="ECO:0000313" key="3">
    <source>
        <dbReference type="Proteomes" id="UP000603453"/>
    </source>
</evidence>
<comment type="caution">
    <text evidence="2">The sequence shown here is derived from an EMBL/GenBank/DDBJ whole genome shotgun (WGS) entry which is preliminary data.</text>
</comment>
<name>A0A8H7QK71_9FUNG</name>
<dbReference type="GO" id="GO:0003824">
    <property type="term" value="F:catalytic activity"/>
    <property type="evidence" value="ECO:0007669"/>
    <property type="project" value="InterPro"/>
</dbReference>
<sequence length="654" mass="74222">LSFSPSPQHNQEPFLVESFLSSTFRIATLNCRSLVKINELSRRQVFIRFLRKQNPPLDIITLQETHASTIELKLVLDNLFQTKQTLWSKHCGIACFNPSLHLTPDFITIDQRVIKCTITDSQRTFDPITNVTIYAPAQLSERQQFFSSIIEMPIIRSREDTPSVNLPSTSTTLPSRTIITGDFNYNLRDVSTSLTGQQALINHQFRWNQALQSNFLNCLDSRTISPTFRRGQQMSSIDYIYSTSDLYSDKIKSTLRWDRIKDTVQKIARKTSRHHANWRKKHLDVLQLKRSSILNNSSMTTAALQFTLSKVEAKIQGLQEEMSTNNSLRAQKFWWETGESSPSFLKRSITTRLTKSFIPELLHPITSASCTTLEALTDAAHSFYQSLYTPDDTNLNAIDLLAETIHSSSVLDESQSEHLLTEFSKDDLLDAAKRTPPKSSPGIDGIPYQILFHMLHNAAALRVAIQVYNDAALRVAIQVYNDALLKSIFPPSWHKTCMILLPKKGDLTNLSNHRPISLINTDAKLFTRMLNSRLMMYMNDLISPQQMGFMPSRFIGENGKTLQAVMSIAEHTSSNAIGLLLDQEKAYDRIHPTYLAQMMTKFGIPSQIISSLCTLFFNGHLSTPVLQQRGLRQGDPISPLLFNIAFDPFLRSVQ</sequence>
<gene>
    <name evidence="2" type="ORF">INT47_007388</name>
</gene>
<keyword evidence="3" id="KW-1185">Reference proteome</keyword>
<dbReference type="AlphaFoldDB" id="A0A8H7QK71"/>
<dbReference type="SUPFAM" id="SSF56672">
    <property type="entry name" value="DNA/RNA polymerases"/>
    <property type="match status" value="1"/>
</dbReference>
<dbReference type="InterPro" id="IPR036691">
    <property type="entry name" value="Endo/exonu/phosph_ase_sf"/>
</dbReference>
<organism evidence="2 3">
    <name type="scientific">Mucor saturninus</name>
    <dbReference type="NCBI Taxonomy" id="64648"/>
    <lineage>
        <taxon>Eukaryota</taxon>
        <taxon>Fungi</taxon>
        <taxon>Fungi incertae sedis</taxon>
        <taxon>Mucoromycota</taxon>
        <taxon>Mucoromycotina</taxon>
        <taxon>Mucoromycetes</taxon>
        <taxon>Mucorales</taxon>
        <taxon>Mucorineae</taxon>
        <taxon>Mucoraceae</taxon>
        <taxon>Mucor</taxon>
    </lineage>
</organism>
<dbReference type="InterPro" id="IPR043502">
    <property type="entry name" value="DNA/RNA_pol_sf"/>
</dbReference>
<dbReference type="PROSITE" id="PS50878">
    <property type="entry name" value="RT_POL"/>
    <property type="match status" value="1"/>
</dbReference>
<dbReference type="PANTHER" id="PTHR19446">
    <property type="entry name" value="REVERSE TRANSCRIPTASES"/>
    <property type="match status" value="1"/>
</dbReference>
<dbReference type="CDD" id="cd01650">
    <property type="entry name" value="RT_nLTR_like"/>
    <property type="match status" value="1"/>
</dbReference>